<dbReference type="EMBL" id="CADEAL010001990">
    <property type="protein sequence ID" value="CAB1437159.1"/>
    <property type="molecule type" value="Genomic_DNA"/>
</dbReference>
<sequence length="162" mass="18510">MSEFVSEHSLRKDTWWITGSTLRSSSDSRLISVQDKGQNSAKTVNTAAFTKPELLIWWRVKEETVSLCSRSALRLALALPELIQTKVKERKRSVVEKKRQPRPLRVQIEANIERQRAGCNDNVFASPSLSRGNATFMREICVFYSCGETKPDLPQTFTPPRR</sequence>
<organism evidence="1 2">
    <name type="scientific">Pleuronectes platessa</name>
    <name type="common">European plaice</name>
    <dbReference type="NCBI Taxonomy" id="8262"/>
    <lineage>
        <taxon>Eukaryota</taxon>
        <taxon>Metazoa</taxon>
        <taxon>Chordata</taxon>
        <taxon>Craniata</taxon>
        <taxon>Vertebrata</taxon>
        <taxon>Euteleostomi</taxon>
        <taxon>Actinopterygii</taxon>
        <taxon>Neopterygii</taxon>
        <taxon>Teleostei</taxon>
        <taxon>Neoteleostei</taxon>
        <taxon>Acanthomorphata</taxon>
        <taxon>Carangaria</taxon>
        <taxon>Pleuronectiformes</taxon>
        <taxon>Pleuronectoidei</taxon>
        <taxon>Pleuronectidae</taxon>
        <taxon>Pleuronectes</taxon>
    </lineage>
</organism>
<comment type="caution">
    <text evidence="1">The sequence shown here is derived from an EMBL/GenBank/DDBJ whole genome shotgun (WGS) entry which is preliminary data.</text>
</comment>
<evidence type="ECO:0000313" key="1">
    <source>
        <dbReference type="EMBL" id="CAB1437159.1"/>
    </source>
</evidence>
<dbReference type="Proteomes" id="UP001153269">
    <property type="component" value="Unassembled WGS sequence"/>
</dbReference>
<reference evidence="1" key="1">
    <citation type="submission" date="2020-03" db="EMBL/GenBank/DDBJ databases">
        <authorList>
            <person name="Weist P."/>
        </authorList>
    </citation>
    <scope>NUCLEOTIDE SEQUENCE</scope>
</reference>
<gene>
    <name evidence="1" type="ORF">PLEPLA_LOCUS25192</name>
</gene>
<proteinExistence type="predicted"/>
<dbReference type="AlphaFoldDB" id="A0A9N7UUQ0"/>
<keyword evidence="2" id="KW-1185">Reference proteome</keyword>
<protein>
    <submittedName>
        <fullName evidence="1">Uncharacterized protein</fullName>
    </submittedName>
</protein>
<name>A0A9N7UUQ0_PLEPL</name>
<accession>A0A9N7UUQ0</accession>
<evidence type="ECO:0000313" key="2">
    <source>
        <dbReference type="Proteomes" id="UP001153269"/>
    </source>
</evidence>